<organism evidence="3 4">
    <name type="scientific">Lithocarpus litseifolius</name>
    <dbReference type="NCBI Taxonomy" id="425828"/>
    <lineage>
        <taxon>Eukaryota</taxon>
        <taxon>Viridiplantae</taxon>
        <taxon>Streptophyta</taxon>
        <taxon>Embryophyta</taxon>
        <taxon>Tracheophyta</taxon>
        <taxon>Spermatophyta</taxon>
        <taxon>Magnoliopsida</taxon>
        <taxon>eudicotyledons</taxon>
        <taxon>Gunneridae</taxon>
        <taxon>Pentapetalae</taxon>
        <taxon>rosids</taxon>
        <taxon>fabids</taxon>
        <taxon>Fagales</taxon>
        <taxon>Fagaceae</taxon>
        <taxon>Lithocarpus</taxon>
    </lineage>
</organism>
<dbReference type="Proteomes" id="UP001459277">
    <property type="component" value="Unassembled WGS sequence"/>
</dbReference>
<evidence type="ECO:0000313" key="4">
    <source>
        <dbReference type="Proteomes" id="UP001459277"/>
    </source>
</evidence>
<name>A0AAW2BPY6_9ROSI</name>
<evidence type="ECO:0008006" key="5">
    <source>
        <dbReference type="Google" id="ProtNLM"/>
    </source>
</evidence>
<dbReference type="PANTHER" id="PTHR31286">
    <property type="entry name" value="GLYCINE-RICH CELL WALL STRUCTURAL PROTEIN 1.8-LIKE"/>
    <property type="match status" value="1"/>
</dbReference>
<keyword evidence="4" id="KW-1185">Reference proteome</keyword>
<evidence type="ECO:0000259" key="2">
    <source>
        <dbReference type="Pfam" id="PF14392"/>
    </source>
</evidence>
<dbReference type="EMBL" id="JAZDWU010000011">
    <property type="protein sequence ID" value="KAK9987227.1"/>
    <property type="molecule type" value="Genomic_DNA"/>
</dbReference>
<dbReference type="AlphaFoldDB" id="A0AAW2BPY6"/>
<dbReference type="InterPro" id="IPR012337">
    <property type="entry name" value="RNaseH-like_sf"/>
</dbReference>
<protein>
    <recommendedName>
        <fullName evidence="5">RNase H type-1 domain-containing protein</fullName>
    </recommendedName>
</protein>
<feature type="domain" description="Zinc knuckle CX2CX4HX4C" evidence="2">
    <location>
        <begin position="154"/>
        <end position="201"/>
    </location>
</feature>
<comment type="caution">
    <text evidence="3">The sequence shown here is derived from an EMBL/GenBank/DDBJ whole genome shotgun (WGS) entry which is preliminary data.</text>
</comment>
<dbReference type="Pfam" id="PF14392">
    <property type="entry name" value="zf-CCHC_4"/>
    <property type="match status" value="1"/>
</dbReference>
<feature type="domain" description="RNase H type-1" evidence="1">
    <location>
        <begin position="612"/>
        <end position="734"/>
    </location>
</feature>
<dbReference type="InterPro" id="IPR044730">
    <property type="entry name" value="RNase_H-like_dom_plant"/>
</dbReference>
<dbReference type="InterPro" id="IPR002156">
    <property type="entry name" value="RNaseH_domain"/>
</dbReference>
<gene>
    <name evidence="3" type="ORF">SO802_032178</name>
</gene>
<proteinExistence type="predicted"/>
<dbReference type="GO" id="GO:0004523">
    <property type="term" value="F:RNA-DNA hybrid ribonuclease activity"/>
    <property type="evidence" value="ECO:0007669"/>
    <property type="project" value="InterPro"/>
</dbReference>
<dbReference type="PANTHER" id="PTHR31286:SF62">
    <property type="entry name" value="ZINC FINGER, CCHC-TYPE-LIKE PROTEIN"/>
    <property type="match status" value="1"/>
</dbReference>
<evidence type="ECO:0000313" key="3">
    <source>
        <dbReference type="EMBL" id="KAK9987227.1"/>
    </source>
</evidence>
<dbReference type="Pfam" id="PF13456">
    <property type="entry name" value="RVT_3"/>
    <property type="match status" value="1"/>
</dbReference>
<sequence>MEDLSNRWKKLTLSESEENRVALRSNRKKREFILEENFFRPLWRTKGGFNVTVGGENILLFAFELEVDAERVIQGEPWAFDRHLVVFERFDGYTSIQLLGFKKTAFWVQIHSLPFSLQTIETAFSIGETIGSVITPKDLGEMLGANFIKVRVVVDVSKPLCRGRKISWDANCEGWATFMYERLPNICYWCGSVSHNDKDCSLWLRSKGTLKSKDQQFGPWIRAPLFNSVKKAFVEVKGYDTMNCGMEGLIPLQGTRFVHDATEPHFRPSVSQLNYGNDMLNQPVGGSMEVAENASSLPRISPILLEDDTNAAEEAPTFEEQLCELDKEINYSPRALKVNPDFPGLPSVDTGTFSNATSSVNVSKPSVHVTQQKLDFIGHEVGREMESLETTWADEFKVGWTSINKQKKGTRGRPKKFVQEVLFNINTLTLSSPNKSALPTRNSKRTWTRDVAKTLNSSERKYGCSDLGEKRKVAETESAEDRFVIKEKRQKIEAAWATSKLNLLPPDVNAVTFQDLLWHELMIFDAGDMKCSQLVMIAWKLWCNRNEIYHGGEAKNGLEVAWSAASYLQEYWSAIEKHDSTASDPVQPFGDRENDVQNSDWVPPPSGLCKINVDSALFPTKKLAGIDVVIRDQHGRLLAALCGKIRAQMGVLELEAKAYEAGILFARHLGLKNRVLEGDSLIVSNVLKQLAQPPTSVAAIVEGINVLSSDVGVVAYSHVRRTGNKPAHILAQQAQSFVNDVI</sequence>
<dbReference type="CDD" id="cd06222">
    <property type="entry name" value="RNase_H_like"/>
    <property type="match status" value="1"/>
</dbReference>
<evidence type="ECO:0000259" key="1">
    <source>
        <dbReference type="Pfam" id="PF13456"/>
    </source>
</evidence>
<dbReference type="InterPro" id="IPR040256">
    <property type="entry name" value="At4g02000-like"/>
</dbReference>
<dbReference type="Gene3D" id="3.30.420.10">
    <property type="entry name" value="Ribonuclease H-like superfamily/Ribonuclease H"/>
    <property type="match status" value="1"/>
</dbReference>
<dbReference type="InterPro" id="IPR025836">
    <property type="entry name" value="Zn_knuckle_CX2CX4HX4C"/>
</dbReference>
<dbReference type="InterPro" id="IPR036397">
    <property type="entry name" value="RNaseH_sf"/>
</dbReference>
<accession>A0AAW2BPY6</accession>
<reference evidence="3 4" key="1">
    <citation type="submission" date="2024-01" db="EMBL/GenBank/DDBJ databases">
        <title>A telomere-to-telomere, gap-free genome of sweet tea (Lithocarpus litseifolius).</title>
        <authorList>
            <person name="Zhou J."/>
        </authorList>
    </citation>
    <scope>NUCLEOTIDE SEQUENCE [LARGE SCALE GENOMIC DNA]</scope>
    <source>
        <strain evidence="3">Zhou-2022a</strain>
        <tissue evidence="3">Leaf</tissue>
    </source>
</reference>
<dbReference type="GO" id="GO:0003676">
    <property type="term" value="F:nucleic acid binding"/>
    <property type="evidence" value="ECO:0007669"/>
    <property type="project" value="InterPro"/>
</dbReference>
<dbReference type="SUPFAM" id="SSF53098">
    <property type="entry name" value="Ribonuclease H-like"/>
    <property type="match status" value="1"/>
</dbReference>